<dbReference type="Proteomes" id="UP000499080">
    <property type="component" value="Unassembled WGS sequence"/>
</dbReference>
<protein>
    <recommendedName>
        <fullName evidence="3">RNase H type-1 domain-containing protein</fullName>
    </recommendedName>
</protein>
<dbReference type="EMBL" id="BGPR01002127">
    <property type="protein sequence ID" value="GBM68200.1"/>
    <property type="molecule type" value="Genomic_DNA"/>
</dbReference>
<gene>
    <name evidence="1" type="ORF">AVEN_22017_1</name>
</gene>
<sequence length="162" mass="18386">MMRKPSKFRTTPPNFHIMHVRERLSQGNKFCLHSYMNVRSSTESGLEPVTVQCRSRVLPRNPIKYQSFRTRDEVQDSHFEVYTDGSKIDGGVGLSVCILNGEIQHKIICKKLEPPEHCLPGRLAAWVRQWIGLLKIKGKSTFTLIVGLPSRPSRATGLDLNS</sequence>
<reference evidence="1 2" key="1">
    <citation type="journal article" date="2019" name="Sci. Rep.">
        <title>Orb-weaving spider Araneus ventricosus genome elucidates the spidroin gene catalogue.</title>
        <authorList>
            <person name="Kono N."/>
            <person name="Nakamura H."/>
            <person name="Ohtoshi R."/>
            <person name="Moran D.A.P."/>
            <person name="Shinohara A."/>
            <person name="Yoshida Y."/>
            <person name="Fujiwara M."/>
            <person name="Mori M."/>
            <person name="Tomita M."/>
            <person name="Arakawa K."/>
        </authorList>
    </citation>
    <scope>NUCLEOTIDE SEQUENCE [LARGE SCALE GENOMIC DNA]</scope>
</reference>
<organism evidence="1 2">
    <name type="scientific">Araneus ventricosus</name>
    <name type="common">Orbweaver spider</name>
    <name type="synonym">Epeira ventricosa</name>
    <dbReference type="NCBI Taxonomy" id="182803"/>
    <lineage>
        <taxon>Eukaryota</taxon>
        <taxon>Metazoa</taxon>
        <taxon>Ecdysozoa</taxon>
        <taxon>Arthropoda</taxon>
        <taxon>Chelicerata</taxon>
        <taxon>Arachnida</taxon>
        <taxon>Araneae</taxon>
        <taxon>Araneomorphae</taxon>
        <taxon>Entelegynae</taxon>
        <taxon>Araneoidea</taxon>
        <taxon>Araneidae</taxon>
        <taxon>Araneus</taxon>
    </lineage>
</organism>
<dbReference type="OrthoDB" id="411823at2759"/>
<evidence type="ECO:0000313" key="2">
    <source>
        <dbReference type="Proteomes" id="UP000499080"/>
    </source>
</evidence>
<accession>A0A4Y2HSD4</accession>
<dbReference type="AlphaFoldDB" id="A0A4Y2HSD4"/>
<name>A0A4Y2HSD4_ARAVE</name>
<comment type="caution">
    <text evidence="1">The sequence shown here is derived from an EMBL/GenBank/DDBJ whole genome shotgun (WGS) entry which is preliminary data.</text>
</comment>
<proteinExistence type="predicted"/>
<keyword evidence="2" id="KW-1185">Reference proteome</keyword>
<evidence type="ECO:0008006" key="3">
    <source>
        <dbReference type="Google" id="ProtNLM"/>
    </source>
</evidence>
<evidence type="ECO:0000313" key="1">
    <source>
        <dbReference type="EMBL" id="GBM68200.1"/>
    </source>
</evidence>